<dbReference type="Pfam" id="PF00891">
    <property type="entry name" value="Methyltransf_2"/>
    <property type="match status" value="1"/>
</dbReference>
<gene>
    <name evidence="6" type="ORF">FISHEDRAFT_43962</name>
    <name evidence="5" type="ORF">FISHEDRAFT_47282</name>
</gene>
<dbReference type="Proteomes" id="UP000054144">
    <property type="component" value="Unassembled WGS sequence"/>
</dbReference>
<dbReference type="InterPro" id="IPR036388">
    <property type="entry name" value="WH-like_DNA-bd_sf"/>
</dbReference>
<dbReference type="EMBL" id="KN881857">
    <property type="protein sequence ID" value="KIY48101.1"/>
    <property type="molecule type" value="Genomic_DNA"/>
</dbReference>
<protein>
    <submittedName>
        <fullName evidence="6">S-adenosyl-L-methionine-dependent methyltransferase</fullName>
    </submittedName>
</protein>
<evidence type="ECO:0000259" key="4">
    <source>
        <dbReference type="Pfam" id="PF00891"/>
    </source>
</evidence>
<dbReference type="PANTHER" id="PTHR43712:SF2">
    <property type="entry name" value="O-METHYLTRANSFERASE CICE"/>
    <property type="match status" value="1"/>
</dbReference>
<dbReference type="PANTHER" id="PTHR43712">
    <property type="entry name" value="PUTATIVE (AFU_ORTHOLOGUE AFUA_4G14580)-RELATED"/>
    <property type="match status" value="1"/>
</dbReference>
<dbReference type="InterPro" id="IPR029063">
    <property type="entry name" value="SAM-dependent_MTases_sf"/>
</dbReference>
<reference evidence="6 7" key="1">
    <citation type="journal article" date="2015" name="Fungal Genet. Biol.">
        <title>Evolution of novel wood decay mechanisms in Agaricales revealed by the genome sequences of Fistulina hepatica and Cylindrobasidium torrendii.</title>
        <authorList>
            <person name="Floudas D."/>
            <person name="Held B.W."/>
            <person name="Riley R."/>
            <person name="Nagy L.G."/>
            <person name="Koehler G."/>
            <person name="Ransdell A.S."/>
            <person name="Younus H."/>
            <person name="Chow J."/>
            <person name="Chiniquy J."/>
            <person name="Lipzen A."/>
            <person name="Tritt A."/>
            <person name="Sun H."/>
            <person name="Haridas S."/>
            <person name="LaButti K."/>
            <person name="Ohm R.A."/>
            <person name="Kues U."/>
            <person name="Blanchette R.A."/>
            <person name="Grigoriev I.V."/>
            <person name="Minto R.E."/>
            <person name="Hibbett D.S."/>
        </authorList>
    </citation>
    <scope>NUCLEOTIDE SEQUENCE [LARGE SCALE GENOMIC DNA]</scope>
    <source>
        <strain evidence="6 7">ATCC 64428</strain>
    </source>
</reference>
<dbReference type="GO" id="GO:0032259">
    <property type="term" value="P:methylation"/>
    <property type="evidence" value="ECO:0007669"/>
    <property type="project" value="UniProtKB-KW"/>
</dbReference>
<keyword evidence="1 6" id="KW-0489">Methyltransferase</keyword>
<dbReference type="InterPro" id="IPR036390">
    <property type="entry name" value="WH_DNA-bd_sf"/>
</dbReference>
<keyword evidence="7" id="KW-1185">Reference proteome</keyword>
<evidence type="ECO:0000256" key="3">
    <source>
        <dbReference type="ARBA" id="ARBA00022691"/>
    </source>
</evidence>
<evidence type="ECO:0000256" key="2">
    <source>
        <dbReference type="ARBA" id="ARBA00022679"/>
    </source>
</evidence>
<name>A0A0D7AE14_9AGAR</name>
<evidence type="ECO:0000313" key="7">
    <source>
        <dbReference type="Proteomes" id="UP000054144"/>
    </source>
</evidence>
<dbReference type="Gene3D" id="1.10.10.10">
    <property type="entry name" value="Winged helix-like DNA-binding domain superfamily/Winged helix DNA-binding domain"/>
    <property type="match status" value="1"/>
</dbReference>
<sequence length="472" mass="51392">MAENLKALARLILESVDTIDKSCTESGLLFPRLDQPFSPSSEAARNLPGVSDASNIVVAAAAQLIAETRNPVASLASMSLGWTSSTCMEVAEEGHIPEILREAGPQGLHVNDIAKINGMDAYKLSRFLRYLATSHIFNEVAPDVFSHNSLSSVMDTGKSVKELVVNSDGKHEGANGVSAFVGAFTDELGKAALALPEALTDPELAHALDANKCGITKAFNTDLTYFQWLDRPANMRRMRRIGMAMHGVTQMLPPNSMLRGFDFQSLPEGAVMIDVGGGVGSVSLEVAREHPHMKFIIVDRPNEIIQAGKVCSLSPVINCLRLSSHDFFQPFPDNLKAPDVFLVRMILHDWADPHSITILSHMRAAAGPKTKLIVVDHVLRYPCEAPSSIKDIKGYSDTAPVPAPLLRNMGTAGTLAHQFSILMTGIQNGEERTLDRWQMLFDKSGWVLKEVRKTEGTGIFHPHIICEPNLSA</sequence>
<dbReference type="PROSITE" id="PS51683">
    <property type="entry name" value="SAM_OMT_II"/>
    <property type="match status" value="1"/>
</dbReference>
<dbReference type="GO" id="GO:0008171">
    <property type="term" value="F:O-methyltransferase activity"/>
    <property type="evidence" value="ECO:0007669"/>
    <property type="project" value="InterPro"/>
</dbReference>
<evidence type="ECO:0000313" key="5">
    <source>
        <dbReference type="EMBL" id="KIY46447.1"/>
    </source>
</evidence>
<organism evidence="6 7">
    <name type="scientific">Fistulina hepatica ATCC 64428</name>
    <dbReference type="NCBI Taxonomy" id="1128425"/>
    <lineage>
        <taxon>Eukaryota</taxon>
        <taxon>Fungi</taxon>
        <taxon>Dikarya</taxon>
        <taxon>Basidiomycota</taxon>
        <taxon>Agaricomycotina</taxon>
        <taxon>Agaricomycetes</taxon>
        <taxon>Agaricomycetidae</taxon>
        <taxon>Agaricales</taxon>
        <taxon>Fistulinaceae</taxon>
        <taxon>Fistulina</taxon>
    </lineage>
</organism>
<dbReference type="EMBL" id="KN882032">
    <property type="protein sequence ID" value="KIY46447.1"/>
    <property type="molecule type" value="Genomic_DNA"/>
</dbReference>
<feature type="domain" description="O-methyltransferase C-terminal" evidence="4">
    <location>
        <begin position="249"/>
        <end position="382"/>
    </location>
</feature>
<dbReference type="SUPFAM" id="SSF53335">
    <property type="entry name" value="S-adenosyl-L-methionine-dependent methyltransferases"/>
    <property type="match status" value="1"/>
</dbReference>
<proteinExistence type="predicted"/>
<accession>A0A0D7AE14</accession>
<dbReference type="InterPro" id="IPR001077">
    <property type="entry name" value="COMT_C"/>
</dbReference>
<dbReference type="InterPro" id="IPR016461">
    <property type="entry name" value="COMT-like"/>
</dbReference>
<evidence type="ECO:0000313" key="6">
    <source>
        <dbReference type="EMBL" id="KIY48101.1"/>
    </source>
</evidence>
<dbReference type="SUPFAM" id="SSF46785">
    <property type="entry name" value="Winged helix' DNA-binding domain"/>
    <property type="match status" value="1"/>
</dbReference>
<keyword evidence="2 6" id="KW-0808">Transferase</keyword>
<evidence type="ECO:0000256" key="1">
    <source>
        <dbReference type="ARBA" id="ARBA00022603"/>
    </source>
</evidence>
<dbReference type="AlphaFoldDB" id="A0A0D7AE14"/>
<dbReference type="Gene3D" id="3.40.50.150">
    <property type="entry name" value="Vaccinia Virus protein VP39"/>
    <property type="match status" value="1"/>
</dbReference>
<dbReference type="OrthoDB" id="2410195at2759"/>
<keyword evidence="3" id="KW-0949">S-adenosyl-L-methionine</keyword>